<feature type="domain" description="CBS" evidence="12">
    <location>
        <begin position="256"/>
        <end position="314"/>
    </location>
</feature>
<evidence type="ECO:0000256" key="7">
    <source>
        <dbReference type="ARBA" id="ARBA00023173"/>
    </source>
</evidence>
<feature type="transmembrane region" description="Helical" evidence="11">
    <location>
        <begin position="49"/>
        <end position="71"/>
    </location>
</feature>
<keyword evidence="3 11" id="KW-0812">Transmembrane</keyword>
<dbReference type="InterPro" id="IPR000644">
    <property type="entry name" value="CBS_dom"/>
</dbReference>
<keyword evidence="6 11" id="KW-0472">Membrane</keyword>
<evidence type="ECO:0000313" key="13">
    <source>
        <dbReference type="EMBL" id="HIQ30192.1"/>
    </source>
</evidence>
<keyword evidence="10" id="KW-0129">CBS domain</keyword>
<evidence type="ECO:0000256" key="3">
    <source>
        <dbReference type="ARBA" id="ARBA00022692"/>
    </source>
</evidence>
<dbReference type="Pfam" id="PF00654">
    <property type="entry name" value="Voltage_CLC"/>
    <property type="match status" value="1"/>
</dbReference>
<dbReference type="CDD" id="cd00400">
    <property type="entry name" value="Voltage_gated_ClC"/>
    <property type="match status" value="1"/>
</dbReference>
<evidence type="ECO:0000256" key="8">
    <source>
        <dbReference type="ARBA" id="ARBA00023214"/>
    </source>
</evidence>
<dbReference type="EMBL" id="DQVM01000122">
    <property type="protein sequence ID" value="HIQ30192.1"/>
    <property type="molecule type" value="Genomic_DNA"/>
</dbReference>
<keyword evidence="2" id="KW-0813">Transport</keyword>
<evidence type="ECO:0000256" key="2">
    <source>
        <dbReference type="ARBA" id="ARBA00022448"/>
    </source>
</evidence>
<dbReference type="GO" id="GO:0005254">
    <property type="term" value="F:chloride channel activity"/>
    <property type="evidence" value="ECO:0007669"/>
    <property type="project" value="UniProtKB-KW"/>
</dbReference>
<feature type="non-terminal residue" evidence="13">
    <location>
        <position position="1"/>
    </location>
</feature>
<dbReference type="InterPro" id="IPR001807">
    <property type="entry name" value="ClC"/>
</dbReference>
<reference evidence="13" key="1">
    <citation type="journal article" date="2020" name="ISME J.">
        <title>Gammaproteobacteria mediating utilization of methyl-, sulfur- and petroleum organic compounds in deep ocean hydrothermal plumes.</title>
        <authorList>
            <person name="Zhou Z."/>
            <person name="Liu Y."/>
            <person name="Pan J."/>
            <person name="Cron B.R."/>
            <person name="Toner B.M."/>
            <person name="Anantharaman K."/>
            <person name="Breier J.A."/>
            <person name="Dick G.J."/>
            <person name="Li M."/>
        </authorList>
    </citation>
    <scope>NUCLEOTIDE SEQUENCE</scope>
    <source>
        <strain evidence="13">SZUA-1515</strain>
    </source>
</reference>
<accession>A0A832ZWI5</accession>
<dbReference type="SUPFAM" id="SSF81340">
    <property type="entry name" value="Clc chloride channel"/>
    <property type="match status" value="1"/>
</dbReference>
<dbReference type="PROSITE" id="PS51371">
    <property type="entry name" value="CBS"/>
    <property type="match status" value="2"/>
</dbReference>
<keyword evidence="5" id="KW-0406">Ion transport</keyword>
<evidence type="ECO:0000256" key="6">
    <source>
        <dbReference type="ARBA" id="ARBA00023136"/>
    </source>
</evidence>
<evidence type="ECO:0000313" key="14">
    <source>
        <dbReference type="Proteomes" id="UP000608579"/>
    </source>
</evidence>
<dbReference type="Pfam" id="PF00571">
    <property type="entry name" value="CBS"/>
    <property type="match status" value="2"/>
</dbReference>
<dbReference type="Gene3D" id="3.10.580.10">
    <property type="entry name" value="CBS-domain"/>
    <property type="match status" value="2"/>
</dbReference>
<dbReference type="SUPFAM" id="SSF54631">
    <property type="entry name" value="CBS-domain pair"/>
    <property type="match status" value="1"/>
</dbReference>
<dbReference type="GO" id="GO:0034707">
    <property type="term" value="C:chloride channel complex"/>
    <property type="evidence" value="ECO:0007669"/>
    <property type="project" value="UniProtKB-KW"/>
</dbReference>
<evidence type="ECO:0000256" key="9">
    <source>
        <dbReference type="ARBA" id="ARBA00023303"/>
    </source>
</evidence>
<keyword evidence="9" id="KW-0407">Ion channel</keyword>
<keyword evidence="4 11" id="KW-1133">Transmembrane helix</keyword>
<dbReference type="PRINTS" id="PR00762">
    <property type="entry name" value="CLCHANNEL"/>
</dbReference>
<proteinExistence type="predicted"/>
<dbReference type="Gene3D" id="1.10.3080.10">
    <property type="entry name" value="Clc chloride channel"/>
    <property type="match status" value="1"/>
</dbReference>
<dbReference type="PANTHER" id="PTHR43427">
    <property type="entry name" value="CHLORIDE CHANNEL PROTEIN CLC-E"/>
    <property type="match status" value="1"/>
</dbReference>
<dbReference type="SMART" id="SM00116">
    <property type="entry name" value="CBS"/>
    <property type="match status" value="2"/>
</dbReference>
<comment type="caution">
    <text evidence="13">The sequence shown here is derived from an EMBL/GenBank/DDBJ whole genome shotgun (WGS) entry which is preliminary data.</text>
</comment>
<comment type="subcellular location">
    <subcellularLocation>
        <location evidence="1">Membrane</location>
        <topology evidence="1">Multi-pass membrane protein</topology>
    </subcellularLocation>
</comment>
<evidence type="ECO:0000256" key="5">
    <source>
        <dbReference type="ARBA" id="ARBA00023065"/>
    </source>
</evidence>
<dbReference type="InterPro" id="IPR050368">
    <property type="entry name" value="ClC-type_chloride_channel"/>
</dbReference>
<feature type="transmembrane region" description="Helical" evidence="11">
    <location>
        <begin position="108"/>
        <end position="133"/>
    </location>
</feature>
<evidence type="ECO:0000256" key="1">
    <source>
        <dbReference type="ARBA" id="ARBA00004141"/>
    </source>
</evidence>
<evidence type="ECO:0000259" key="12">
    <source>
        <dbReference type="PROSITE" id="PS51371"/>
    </source>
</evidence>
<evidence type="ECO:0000256" key="10">
    <source>
        <dbReference type="PROSITE-ProRule" id="PRU00703"/>
    </source>
</evidence>
<dbReference type="Proteomes" id="UP000608579">
    <property type="component" value="Unassembled WGS sequence"/>
</dbReference>
<feature type="domain" description="CBS" evidence="12">
    <location>
        <begin position="194"/>
        <end position="252"/>
    </location>
</feature>
<organism evidence="13 14">
    <name type="scientific">Caldiarchaeum subterraneum</name>
    <dbReference type="NCBI Taxonomy" id="311458"/>
    <lineage>
        <taxon>Archaea</taxon>
        <taxon>Nitrososphaerota</taxon>
        <taxon>Candidatus Caldarchaeales</taxon>
        <taxon>Candidatus Caldarchaeaceae</taxon>
        <taxon>Candidatus Caldarchaeum</taxon>
    </lineage>
</organism>
<protein>
    <submittedName>
        <fullName evidence="13">CBS domain-containing protein</fullName>
    </submittedName>
</protein>
<dbReference type="AlphaFoldDB" id="A0A832ZWI5"/>
<dbReference type="InterPro" id="IPR046342">
    <property type="entry name" value="CBS_dom_sf"/>
</dbReference>
<evidence type="ECO:0000256" key="4">
    <source>
        <dbReference type="ARBA" id="ARBA00022989"/>
    </source>
</evidence>
<keyword evidence="7" id="KW-0869">Chloride channel</keyword>
<dbReference type="PANTHER" id="PTHR43427:SF6">
    <property type="entry name" value="CHLORIDE CHANNEL PROTEIN CLC-E"/>
    <property type="match status" value="1"/>
</dbReference>
<name>A0A832ZWI5_CALS0</name>
<feature type="transmembrane region" description="Helical" evidence="11">
    <location>
        <begin position="12"/>
        <end position="37"/>
    </location>
</feature>
<feature type="transmembrane region" description="Helical" evidence="11">
    <location>
        <begin position="139"/>
        <end position="156"/>
    </location>
</feature>
<gene>
    <name evidence="13" type="ORF">EYH45_06480</name>
</gene>
<dbReference type="CDD" id="cd04584">
    <property type="entry name" value="CBS_pair_AcuB_like"/>
    <property type="match status" value="1"/>
</dbReference>
<sequence>FTRLNIPNYVKPAVGGLAVGVIGMFFPYILGTGYGWIQRLILMEDEALTSIYFIVAMIVAKIFVTSLTVGSGGSGGAFAPSLVIGGFTGALIWSILDTLNIPTKTSLAAFVMVGMMAFFGGVGKAPISAILMVSEMSGTYSLLVPSMVATVIAYVITGKHTIYASQVPTRRDSPAHSLDYAIPLLTQIKVKDAMTPNPISITPETMIEDAMKIMLDRKIRGLPVVKDGRLVGVVTHSDLLRAKVEGRHNIPVDEIMTRRVTVALPDETLFSAFDKMTEKGIGRLPVVDSQSSMRLVGIITRGDIGHVYELSVQRIIKAKQEEMI</sequence>
<feature type="transmembrane region" description="Helical" evidence="11">
    <location>
        <begin position="77"/>
        <end position="96"/>
    </location>
</feature>
<evidence type="ECO:0000256" key="11">
    <source>
        <dbReference type="SAM" id="Phobius"/>
    </source>
</evidence>
<keyword evidence="8" id="KW-0868">Chloride</keyword>
<dbReference type="InterPro" id="IPR014743">
    <property type="entry name" value="Cl-channel_core"/>
</dbReference>